<evidence type="ECO:0000259" key="1">
    <source>
        <dbReference type="PROSITE" id="PS51186"/>
    </source>
</evidence>
<evidence type="ECO:0000313" key="3">
    <source>
        <dbReference type="Proteomes" id="UP000472320"/>
    </source>
</evidence>
<dbReference type="InterPro" id="IPR016181">
    <property type="entry name" value="Acyl_CoA_acyltransferase"/>
</dbReference>
<dbReference type="SUPFAM" id="SSF55729">
    <property type="entry name" value="Acyl-CoA N-acyltransferases (Nat)"/>
    <property type="match status" value="1"/>
</dbReference>
<dbReference type="Gene3D" id="3.40.630.30">
    <property type="match status" value="1"/>
</dbReference>
<dbReference type="OrthoDB" id="9798081at2"/>
<sequence length="169" mass="18725">MIDTKRLTLRPLTLDDASFYLRLVNEPSFLANIGDKGVRDLEGARAALLAGPMAMQLELGYSLWMVTRKEDGACIGMCGLIKRDTLPDTDIGYAYLPAYWGQGYAWEAASAAMAYGRDVVGLPRLLGIVSPDNTASSELLKKLGMNYVERLATEKDTDLYRIEFPLRHS</sequence>
<dbReference type="RefSeq" id="WP_155453795.1">
    <property type="nucleotide sequence ID" value="NZ_WNKX01000006.1"/>
</dbReference>
<dbReference type="Pfam" id="PF13302">
    <property type="entry name" value="Acetyltransf_3"/>
    <property type="match status" value="1"/>
</dbReference>
<dbReference type="EMBL" id="WNKX01000006">
    <property type="protein sequence ID" value="MTW10852.1"/>
    <property type="molecule type" value="Genomic_DNA"/>
</dbReference>
<dbReference type="GO" id="GO:0016747">
    <property type="term" value="F:acyltransferase activity, transferring groups other than amino-acyl groups"/>
    <property type="evidence" value="ECO:0007669"/>
    <property type="project" value="InterPro"/>
</dbReference>
<proteinExistence type="predicted"/>
<comment type="caution">
    <text evidence="2">The sequence shown here is derived from an EMBL/GenBank/DDBJ whole genome shotgun (WGS) entry which is preliminary data.</text>
</comment>
<protein>
    <submittedName>
        <fullName evidence="2">GNAT family N-acetyltransferase</fullName>
    </submittedName>
</protein>
<dbReference type="PROSITE" id="PS51186">
    <property type="entry name" value="GNAT"/>
    <property type="match status" value="1"/>
</dbReference>
<reference evidence="2 3" key="1">
    <citation type="submission" date="2019-11" db="EMBL/GenBank/DDBJ databases">
        <title>Type strains purchased from KCTC, JCM and DSMZ.</title>
        <authorList>
            <person name="Lu H."/>
        </authorList>
    </citation>
    <scope>NUCLEOTIDE SEQUENCE [LARGE SCALE GENOMIC DNA]</scope>
    <source>
        <strain evidence="2 3">JCM 31587</strain>
    </source>
</reference>
<gene>
    <name evidence="2" type="ORF">GM658_09565</name>
</gene>
<name>A0A6L6QEP6_9BURK</name>
<evidence type="ECO:0000313" key="2">
    <source>
        <dbReference type="EMBL" id="MTW10852.1"/>
    </source>
</evidence>
<dbReference type="PANTHER" id="PTHR43792:SF1">
    <property type="entry name" value="N-ACETYLTRANSFERASE DOMAIN-CONTAINING PROTEIN"/>
    <property type="match status" value="1"/>
</dbReference>
<keyword evidence="2" id="KW-0808">Transferase</keyword>
<dbReference type="Proteomes" id="UP000472320">
    <property type="component" value="Unassembled WGS sequence"/>
</dbReference>
<dbReference type="AlphaFoldDB" id="A0A6L6QEP6"/>
<organism evidence="2 3">
    <name type="scientific">Massilia eburnea</name>
    <dbReference type="NCBI Taxonomy" id="1776165"/>
    <lineage>
        <taxon>Bacteria</taxon>
        <taxon>Pseudomonadati</taxon>
        <taxon>Pseudomonadota</taxon>
        <taxon>Betaproteobacteria</taxon>
        <taxon>Burkholderiales</taxon>
        <taxon>Oxalobacteraceae</taxon>
        <taxon>Telluria group</taxon>
        <taxon>Massilia</taxon>
    </lineage>
</organism>
<dbReference type="InterPro" id="IPR000182">
    <property type="entry name" value="GNAT_dom"/>
</dbReference>
<accession>A0A6L6QEP6</accession>
<dbReference type="PANTHER" id="PTHR43792">
    <property type="entry name" value="GNAT FAMILY, PUTATIVE (AFU_ORTHOLOGUE AFUA_3G00765)-RELATED-RELATED"/>
    <property type="match status" value="1"/>
</dbReference>
<dbReference type="InterPro" id="IPR051531">
    <property type="entry name" value="N-acetyltransferase"/>
</dbReference>
<keyword evidence="3" id="KW-1185">Reference proteome</keyword>
<feature type="domain" description="N-acetyltransferase" evidence="1">
    <location>
        <begin position="7"/>
        <end position="167"/>
    </location>
</feature>